<dbReference type="SUPFAM" id="SSF56672">
    <property type="entry name" value="DNA/RNA polymerases"/>
    <property type="match status" value="1"/>
</dbReference>
<evidence type="ECO:0000256" key="14">
    <source>
        <dbReference type="ARBA" id="ARBA00023242"/>
    </source>
</evidence>
<feature type="domain" description="DNA polymerase epsilon catalytic subunit A C-terminal" evidence="17">
    <location>
        <begin position="1541"/>
        <end position="1921"/>
    </location>
</feature>
<keyword evidence="4 15" id="KW-0808">Transferase</keyword>
<evidence type="ECO:0000256" key="10">
    <source>
        <dbReference type="ARBA" id="ARBA00022932"/>
    </source>
</evidence>
<accession>A0ABD1Z2L1</accession>
<reference evidence="18 19" key="1">
    <citation type="submission" date="2024-09" db="EMBL/GenBank/DDBJ databases">
        <title>Chromosome-scale assembly of Riccia fluitans.</title>
        <authorList>
            <person name="Paukszto L."/>
            <person name="Sawicki J."/>
            <person name="Karawczyk K."/>
            <person name="Piernik-Szablinska J."/>
            <person name="Szczecinska M."/>
            <person name="Mazdziarz M."/>
        </authorList>
    </citation>
    <scope>NUCLEOTIDE SEQUENCE [LARGE SCALE GENOMIC DNA]</scope>
    <source>
        <strain evidence="18">Rf_01</strain>
        <tissue evidence="18">Aerial parts of the thallus</tissue>
    </source>
</reference>
<name>A0ABD1Z2L1_9MARC</name>
<dbReference type="Pfam" id="PF03104">
    <property type="entry name" value="DNA_pol_B_exo1"/>
    <property type="match status" value="1"/>
</dbReference>
<dbReference type="Pfam" id="PF08490">
    <property type="entry name" value="DUF1744"/>
    <property type="match status" value="1"/>
</dbReference>
<keyword evidence="14 15" id="KW-0539">Nucleus</keyword>
<feature type="region of interest" description="Disordered" evidence="16">
    <location>
        <begin position="1251"/>
        <end position="1280"/>
    </location>
</feature>
<comment type="cofactor">
    <cofactor evidence="15">
        <name>[4Fe-4S] cluster</name>
        <dbReference type="ChEBI" id="CHEBI:49883"/>
    </cofactor>
</comment>
<dbReference type="InterPro" id="IPR012337">
    <property type="entry name" value="RNaseH-like_sf"/>
</dbReference>
<sequence length="2246" mass="256401">MQRRGVGRGSGDWVGNSRGRGQGDGGNRNWSRGGRGKGKGNAMLGVKDNIRKTGRSRVLRSAEDALEAKLGFDIFTEGERRLGWLLNMASSSMQDQEDNSKSYSCVNLYFMCQDGSTFKSQVKFQPYFYLGTKKNTELEVDAYLRRRFEGQIASIQVVEKEDLELKNHLSGLRHTFLKISFNTVQELVSVKSELLPIVERNQAKVEAAQAYDSLFKGMSGGLQESSKIQDFVDYMLELREFDVPYHVRFAIDMDVRCGLWYEVSVDSNKVKLEKRPDLLQRAEARVCAFDIETTKLPLKFPDASYDSVMMISYMIDGQGYLIVNRECVGEDIEDLEYTPKPEFQGLFQVTNAPNERAVLESWFNHMREVKPGIYVTYNGDFFDWPFIEQRSNHHGMSMYEEIGFRCDAVQGECLSKFACHLDCFAWVKRDSYLPQGSQGLKAVTKAKLGYDPLEVNPEDMVRFAMEKPQVMSSYSVSDAVSTYYLYMTYVHPFIFSLATILPMPPDEVLRKGSGTLCEMLLMVEAFKANIICPNKHKSEEEKVYNGRMLDSETYIGGHVECLESGVFRSDLPTKFRLVPEGYQKLIDNLDRDLKYAIQVEGKMDIDSVTNYSEVREEIRNKLEALRDTTALEEKPLIYHLDVAAMYPNIILTNRLQPPSIVTDDVCAACDFNRPGKTCLRQLEWVWRGETFAATRSEYNHLKNQIESEQFPPSTEGGETRYFRDLPKDEQQSKLKDRLKKYCQKVYKRVLDKPISDVRTAGICMRENPFYVDTVRSFRDRRYEYKGLNKVWKGKLGEAKASGNPIKIQEAQDMVVVYDSLQLAHKCILNSFYGYVMRKGARWYSMEMAGVVTYTGAKIIQNAHKLIEQIGKPLELDTDGIWCCLPGSFPENYVFKTSDSKKKIAISYPCVMLNVDVAVNNTNDQYQTMVDPVTREFATSSECSIEFEVDGPYKAMILPASKEEGVLIKKRYAVFNDDGTLAELKGFEIKRRGELKLIKVFQAEVFENFLQGDTLEECYAAVSEIANRWLDMLENQGVDLADSELLDYISESSTMSKSLEDYGERKSCAMTTARRLADFLGDAMIKDKGLSCRYIVAKDPQGAPVSERAIPVAIFEAEPAITKAYLRKWCKSSSDVVFRTIVDWAYYRQRLSSAIQKIITIPAAMQKVANPVPRVAHPEWLWKKVREKDDKYRQKSLTDMFQKKPAEVNVVLNDLEDMCKPVDKQRLSLSSKTHRKVDLDKEGTVLEEIVQEEGAADEMPRPQAKTNLTSVPGSRSPDREDDYQAWLQHKKRKWKETRDKRKRLREANNAGRDEELGRISRNVAQNDSRGRRKAGVDAMFRTQRAALTKSYWQLLQLAPTQSAGYFSAWVLVDGEIFKVQIQVPRVFYLNTRAPPGDDSGKRVNLTLPHMKPCFNLLEVVCDESQFKDAKKFLSFLLADPDVEGVYETKISPLQQALLRLGCVCTVDAKASKRHVNDGWSVDELHMKTTAESPYLKRAVNFFFLYQSSMDTRGLFALYIPPVEKILVIVVNSRINKEVSTALVEKQLRDAARNSNVTNLEGASWTVKIEYVSSNQDAGRLLQRSLTEFRDQHRGPTIALSQCPNFELLSPLTPMLAEFPWVHIPANGRDSQYQALGWQPIAARVAMHRCVASSMWLQERVSLARYAHVPLGNIDSDWLLFTADTLYARALRDNQQVLWSSDNGIPDLGGGLPDENVSSADEVQQPAVSFPGAYRNVTIEFKIHHLAVNALLKSSQINEFEGGTIDSDGGALSMEGETSWNEEIFCSPAFRVLKQLVSGWLADAISSGNHFSDALLQHVYRWLCSPQSRLHDPALQRVLHKIMQKVFALLLMELRKLGATIVFADFNRIIIATSKSDISTAQGYCEYLLKTLKARELFEWIDLRPKQYWHSLLFMDQHNYGGIRANIATEPTHMQQVENGAQDYTPEEIVSSWNIAEYLPKVTQDYFVVIVSEYIYIPWKHARDEAAKRHEGLVSSTPSITVGAAADAEASEILFLKEKVKSHFTEKLLKTVRDVQRHLNTKKYDEIEDLQSAREFPKLAGSHLEMKDAALELIKQVCAVFMLDQRVQHEILVLRKNLLKLVRVREFSSEAVFRDPCLSFTLPNVICSYCNDCRDLDLCRDAALIERDWRCAMPLCGQPYNREWVENALLQIVRKRERFYHLQDLVCVKCRQVKASHLAEQCTCAGSFRCRESPADFLQRMRVFQNIAEYHGFDLLRECVSWILKTCN</sequence>
<dbReference type="Pfam" id="PF22912">
    <property type="entry name" value="zf-DPOE"/>
    <property type="match status" value="1"/>
</dbReference>
<dbReference type="GO" id="GO:0006260">
    <property type="term" value="P:DNA replication"/>
    <property type="evidence" value="ECO:0007669"/>
    <property type="project" value="UniProtKB-KW"/>
</dbReference>
<evidence type="ECO:0000256" key="11">
    <source>
        <dbReference type="ARBA" id="ARBA00023004"/>
    </source>
</evidence>
<dbReference type="InterPro" id="IPR006172">
    <property type="entry name" value="DNA-dir_DNA_pol_B"/>
</dbReference>
<dbReference type="PANTHER" id="PTHR10670">
    <property type="entry name" value="DNA POLYMERASE EPSILON CATALYTIC SUBUNIT A"/>
    <property type="match status" value="1"/>
</dbReference>
<keyword evidence="5 15" id="KW-0548">Nucleotidyltransferase</keyword>
<dbReference type="GO" id="GO:0008270">
    <property type="term" value="F:zinc ion binding"/>
    <property type="evidence" value="ECO:0007669"/>
    <property type="project" value="UniProtKB-KW"/>
</dbReference>
<evidence type="ECO:0000256" key="12">
    <source>
        <dbReference type="ARBA" id="ARBA00023014"/>
    </source>
</evidence>
<dbReference type="Gene3D" id="3.30.420.10">
    <property type="entry name" value="Ribonuclease H-like superfamily/Ribonuclease H"/>
    <property type="match status" value="1"/>
</dbReference>
<dbReference type="Pfam" id="PF23250">
    <property type="entry name" value="zf_DPOE_2"/>
    <property type="match status" value="1"/>
</dbReference>
<protein>
    <recommendedName>
        <fullName evidence="15">DNA polymerase epsilon catalytic subunit</fullName>
        <ecNumber evidence="15">2.7.7.7</ecNumber>
    </recommendedName>
</protein>
<evidence type="ECO:0000256" key="1">
    <source>
        <dbReference type="ARBA" id="ARBA00004123"/>
    </source>
</evidence>
<evidence type="ECO:0000256" key="9">
    <source>
        <dbReference type="ARBA" id="ARBA00022833"/>
    </source>
</evidence>
<dbReference type="Gene3D" id="3.30.342.10">
    <property type="entry name" value="DNA Polymerase, chain B, domain 1"/>
    <property type="match status" value="1"/>
</dbReference>
<dbReference type="InterPro" id="IPR042087">
    <property type="entry name" value="DNA_pol_B_thumb"/>
</dbReference>
<proteinExistence type="inferred from homology"/>
<evidence type="ECO:0000256" key="4">
    <source>
        <dbReference type="ARBA" id="ARBA00022679"/>
    </source>
</evidence>
<comment type="caution">
    <text evidence="18">The sequence shown here is derived from an EMBL/GenBank/DDBJ whole genome shotgun (WGS) entry which is preliminary data.</text>
</comment>
<dbReference type="SMART" id="SM00486">
    <property type="entry name" value="POLBc"/>
    <property type="match status" value="1"/>
</dbReference>
<dbReference type="PANTHER" id="PTHR10670:SF0">
    <property type="entry name" value="DNA POLYMERASE EPSILON CATALYTIC SUBUNIT A"/>
    <property type="match status" value="1"/>
</dbReference>
<dbReference type="Gene3D" id="3.90.1600.10">
    <property type="entry name" value="Palm domain of DNA polymerase"/>
    <property type="match status" value="1"/>
</dbReference>
<organism evidence="18 19">
    <name type="scientific">Riccia fluitans</name>
    <dbReference type="NCBI Taxonomy" id="41844"/>
    <lineage>
        <taxon>Eukaryota</taxon>
        <taxon>Viridiplantae</taxon>
        <taxon>Streptophyta</taxon>
        <taxon>Embryophyta</taxon>
        <taxon>Marchantiophyta</taxon>
        <taxon>Marchantiopsida</taxon>
        <taxon>Marchantiidae</taxon>
        <taxon>Marchantiales</taxon>
        <taxon>Ricciaceae</taxon>
        <taxon>Riccia</taxon>
    </lineage>
</organism>
<evidence type="ECO:0000256" key="2">
    <source>
        <dbReference type="ARBA" id="ARBA00005755"/>
    </source>
</evidence>
<dbReference type="InterPro" id="IPR013697">
    <property type="entry name" value="DNA_pol_e_suA_C"/>
</dbReference>
<comment type="subcellular location">
    <subcellularLocation>
        <location evidence="1 15">Nucleus</location>
    </subcellularLocation>
</comment>
<dbReference type="FunFam" id="3.30.420.10:FF:000010">
    <property type="entry name" value="DNA polymerase epsilon catalytic subunit"/>
    <property type="match status" value="1"/>
</dbReference>
<feature type="region of interest" description="Disordered" evidence="16">
    <location>
        <begin position="1"/>
        <end position="43"/>
    </location>
</feature>
<dbReference type="GO" id="GO:0051539">
    <property type="term" value="F:4 iron, 4 sulfur cluster binding"/>
    <property type="evidence" value="ECO:0007669"/>
    <property type="project" value="UniProtKB-KW"/>
</dbReference>
<keyword evidence="3 15" id="KW-0004">4Fe-4S</keyword>
<dbReference type="GO" id="GO:0005634">
    <property type="term" value="C:nucleus"/>
    <property type="evidence" value="ECO:0007669"/>
    <property type="project" value="UniProtKB-SubCell"/>
</dbReference>
<evidence type="ECO:0000256" key="6">
    <source>
        <dbReference type="ARBA" id="ARBA00022705"/>
    </source>
</evidence>
<keyword evidence="11 15" id="KW-0408">Iron</keyword>
<keyword evidence="8 15" id="KW-0863">Zinc-finger</keyword>
<comment type="catalytic activity">
    <reaction evidence="15">
        <text>DNA(n) + a 2'-deoxyribonucleoside 5'-triphosphate = DNA(n+1) + diphosphate</text>
        <dbReference type="Rhea" id="RHEA:22508"/>
        <dbReference type="Rhea" id="RHEA-COMP:17339"/>
        <dbReference type="Rhea" id="RHEA-COMP:17340"/>
        <dbReference type="ChEBI" id="CHEBI:33019"/>
        <dbReference type="ChEBI" id="CHEBI:61560"/>
        <dbReference type="ChEBI" id="CHEBI:173112"/>
        <dbReference type="EC" id="2.7.7.7"/>
    </reaction>
</comment>
<dbReference type="InterPro" id="IPR006133">
    <property type="entry name" value="DNA-dir_DNA_pol_B_exonuc"/>
</dbReference>
<dbReference type="SMART" id="SM01159">
    <property type="entry name" value="DUF1744"/>
    <property type="match status" value="1"/>
</dbReference>
<feature type="region of interest" description="Disordered" evidence="16">
    <location>
        <begin position="1296"/>
        <end position="1330"/>
    </location>
</feature>
<comment type="function">
    <text evidence="15">DNA polymerase II participates in chromosomal DNA replication.</text>
</comment>
<gene>
    <name evidence="18" type="ORF">R1flu_007306</name>
</gene>
<keyword evidence="19" id="KW-1185">Reference proteome</keyword>
<keyword evidence="10 15" id="KW-0239">DNA-directed DNA polymerase</keyword>
<keyword evidence="13 15" id="KW-0238">DNA-binding</keyword>
<dbReference type="CDD" id="cd05779">
    <property type="entry name" value="DNA_polB_epsilon_exo"/>
    <property type="match status" value="1"/>
</dbReference>
<dbReference type="EMBL" id="JBHFFA010000003">
    <property type="protein sequence ID" value="KAL2635827.1"/>
    <property type="molecule type" value="Genomic_DNA"/>
</dbReference>
<feature type="compositionally biased region" description="Polar residues" evidence="16">
    <location>
        <begin position="1263"/>
        <end position="1272"/>
    </location>
</feature>
<dbReference type="FunFam" id="1.10.132.60:FF:000002">
    <property type="entry name" value="DNA polymerase epsilon catalytic subunit"/>
    <property type="match status" value="1"/>
</dbReference>
<dbReference type="InterPro" id="IPR054475">
    <property type="entry name" value="Znf-DPOE"/>
</dbReference>
<dbReference type="SUPFAM" id="SSF53098">
    <property type="entry name" value="Ribonuclease H-like"/>
    <property type="match status" value="1"/>
</dbReference>
<evidence type="ECO:0000256" key="3">
    <source>
        <dbReference type="ARBA" id="ARBA00022485"/>
    </source>
</evidence>
<evidence type="ECO:0000256" key="7">
    <source>
        <dbReference type="ARBA" id="ARBA00022723"/>
    </source>
</evidence>
<dbReference type="InterPro" id="IPR043502">
    <property type="entry name" value="DNA/RNA_pol_sf"/>
</dbReference>
<evidence type="ECO:0000313" key="18">
    <source>
        <dbReference type="EMBL" id="KAL2635827.1"/>
    </source>
</evidence>
<dbReference type="Gene3D" id="1.10.132.60">
    <property type="entry name" value="DNA polymerase family B, C-terminal domain"/>
    <property type="match status" value="1"/>
</dbReference>
<evidence type="ECO:0000313" key="19">
    <source>
        <dbReference type="Proteomes" id="UP001605036"/>
    </source>
</evidence>
<evidence type="ECO:0000256" key="13">
    <source>
        <dbReference type="ARBA" id="ARBA00023125"/>
    </source>
</evidence>
<evidence type="ECO:0000256" key="5">
    <source>
        <dbReference type="ARBA" id="ARBA00022695"/>
    </source>
</evidence>
<dbReference type="GO" id="GO:0003887">
    <property type="term" value="F:DNA-directed DNA polymerase activity"/>
    <property type="evidence" value="ECO:0007669"/>
    <property type="project" value="UniProtKB-KW"/>
</dbReference>
<dbReference type="CDD" id="cd05535">
    <property type="entry name" value="POLBc_epsilon"/>
    <property type="match status" value="1"/>
</dbReference>
<evidence type="ECO:0000256" key="15">
    <source>
        <dbReference type="RuleBase" id="RU365029"/>
    </source>
</evidence>
<dbReference type="FunFam" id="3.90.1600.10:FF:000006">
    <property type="entry name" value="DNA polymerase epsilon catalytic subunit"/>
    <property type="match status" value="1"/>
</dbReference>
<dbReference type="Proteomes" id="UP001605036">
    <property type="component" value="Unassembled WGS sequence"/>
</dbReference>
<comment type="similarity">
    <text evidence="2 15">Belongs to the DNA polymerase type-B family.</text>
</comment>
<feature type="compositionally biased region" description="Gly residues" evidence="16">
    <location>
        <begin position="7"/>
        <end position="26"/>
    </location>
</feature>
<dbReference type="GO" id="GO:0003677">
    <property type="term" value="F:DNA binding"/>
    <property type="evidence" value="ECO:0007669"/>
    <property type="project" value="UniProtKB-KW"/>
</dbReference>
<dbReference type="EC" id="2.7.7.7" evidence="15"/>
<keyword evidence="12 15" id="KW-0411">Iron-sulfur</keyword>
<dbReference type="InterPro" id="IPR036397">
    <property type="entry name" value="RNaseH_sf"/>
</dbReference>
<evidence type="ECO:0000256" key="8">
    <source>
        <dbReference type="ARBA" id="ARBA00022771"/>
    </source>
</evidence>
<dbReference type="InterPro" id="IPR023211">
    <property type="entry name" value="DNA_pol_palm_dom_sf"/>
</dbReference>
<dbReference type="Pfam" id="PF22634">
    <property type="entry name" value="POL2_thumb"/>
    <property type="match status" value="1"/>
</dbReference>
<keyword evidence="7 15" id="KW-0479">Metal-binding</keyword>
<evidence type="ECO:0000259" key="17">
    <source>
        <dbReference type="SMART" id="SM01159"/>
    </source>
</evidence>
<dbReference type="InterPro" id="IPR029703">
    <property type="entry name" value="POL2"/>
</dbReference>
<keyword evidence="6 15" id="KW-0235">DNA replication</keyword>
<dbReference type="InterPro" id="IPR055191">
    <property type="entry name" value="POL2_thumb"/>
</dbReference>
<evidence type="ECO:0000256" key="16">
    <source>
        <dbReference type="SAM" id="MobiDB-lite"/>
    </source>
</evidence>
<keyword evidence="9 15" id="KW-0862">Zinc</keyword>